<dbReference type="EMBL" id="SLWM01000029">
    <property type="protein sequence ID" value="TCO11691.1"/>
    <property type="molecule type" value="Genomic_DNA"/>
</dbReference>
<gene>
    <name evidence="1" type="ORF">EV644_12960</name>
</gene>
<dbReference type="RefSeq" id="WP_132195998.1">
    <property type="nucleotide sequence ID" value="NZ_SLWM01000029.1"/>
</dbReference>
<dbReference type="Proteomes" id="UP000295818">
    <property type="component" value="Unassembled WGS sequence"/>
</dbReference>
<organism evidence="1 2">
    <name type="scientific">Kribbella orskensis</name>
    <dbReference type="NCBI Taxonomy" id="2512216"/>
    <lineage>
        <taxon>Bacteria</taxon>
        <taxon>Bacillati</taxon>
        <taxon>Actinomycetota</taxon>
        <taxon>Actinomycetes</taxon>
        <taxon>Propionibacteriales</taxon>
        <taxon>Kribbellaceae</taxon>
        <taxon>Kribbella</taxon>
    </lineage>
</organism>
<comment type="caution">
    <text evidence="1">The sequence shown here is derived from an EMBL/GenBank/DDBJ whole genome shotgun (WGS) entry which is preliminary data.</text>
</comment>
<evidence type="ECO:0000313" key="2">
    <source>
        <dbReference type="Proteomes" id="UP000295818"/>
    </source>
</evidence>
<evidence type="ECO:0000313" key="1">
    <source>
        <dbReference type="EMBL" id="TCO11691.1"/>
    </source>
</evidence>
<evidence type="ECO:0008006" key="3">
    <source>
        <dbReference type="Google" id="ProtNLM"/>
    </source>
</evidence>
<protein>
    <recommendedName>
        <fullName evidence="3">DUF2188 domain-containing protein</fullName>
    </recommendedName>
</protein>
<name>A0ABY2B8K7_9ACTN</name>
<accession>A0ABY2B8K7</accession>
<sequence length="96" mass="10818">MTTRTDNASDTAVELHADVETYYDNGTWHTRRCDSAEPFASGASRVRLIAIGVEVARWNGLRHIIRDTDGNIVEVNRYVTGPYPSRSPVTRERIGR</sequence>
<proteinExistence type="predicted"/>
<keyword evidence="2" id="KW-1185">Reference proteome</keyword>
<reference evidence="1 2" key="1">
    <citation type="journal article" date="2015" name="Stand. Genomic Sci.">
        <title>Genomic Encyclopedia of Bacterial and Archaeal Type Strains, Phase III: the genomes of soil and plant-associated and newly described type strains.</title>
        <authorList>
            <person name="Whitman W.B."/>
            <person name="Woyke T."/>
            <person name="Klenk H.P."/>
            <person name="Zhou Y."/>
            <person name="Lilburn T.G."/>
            <person name="Beck B.J."/>
            <person name="De Vos P."/>
            <person name="Vandamme P."/>
            <person name="Eisen J.A."/>
            <person name="Garrity G."/>
            <person name="Hugenholtz P."/>
            <person name="Kyrpides N.C."/>
        </authorList>
    </citation>
    <scope>NUCLEOTIDE SEQUENCE [LARGE SCALE GENOMIC DNA]</scope>
    <source>
        <strain evidence="1 2">VKM Ac-2538</strain>
    </source>
</reference>